<feature type="compositionally biased region" description="Basic and acidic residues" evidence="1">
    <location>
        <begin position="37"/>
        <end position="61"/>
    </location>
</feature>
<accession>A0ABP7TYV6</accession>
<evidence type="ECO:0000313" key="2">
    <source>
        <dbReference type="EMBL" id="GAA4033224.1"/>
    </source>
</evidence>
<name>A0ABP7TYV6_9SPHN</name>
<feature type="region of interest" description="Disordered" evidence="1">
    <location>
        <begin position="96"/>
        <end position="124"/>
    </location>
</feature>
<evidence type="ECO:0000256" key="1">
    <source>
        <dbReference type="SAM" id="MobiDB-lite"/>
    </source>
</evidence>
<organism evidence="2 3">
    <name type="scientific">Sphingomonas rosea</name>
    <dbReference type="NCBI Taxonomy" id="335605"/>
    <lineage>
        <taxon>Bacteria</taxon>
        <taxon>Pseudomonadati</taxon>
        <taxon>Pseudomonadota</taxon>
        <taxon>Alphaproteobacteria</taxon>
        <taxon>Sphingomonadales</taxon>
        <taxon>Sphingomonadaceae</taxon>
        <taxon>Sphingomonas</taxon>
    </lineage>
</organism>
<evidence type="ECO:0008006" key="4">
    <source>
        <dbReference type="Google" id="ProtNLM"/>
    </source>
</evidence>
<comment type="caution">
    <text evidence="2">The sequence shown here is derived from an EMBL/GenBank/DDBJ whole genome shotgun (WGS) entry which is preliminary data.</text>
</comment>
<dbReference type="PROSITE" id="PS51257">
    <property type="entry name" value="PROKAR_LIPOPROTEIN"/>
    <property type="match status" value="1"/>
</dbReference>
<evidence type="ECO:0000313" key="3">
    <source>
        <dbReference type="Proteomes" id="UP001424459"/>
    </source>
</evidence>
<protein>
    <recommendedName>
        <fullName evidence="4">DUF4398 domain-containing protein</fullName>
    </recommendedName>
</protein>
<sequence length="124" mass="13418">MRSARELTPEVEPMKSAVPVVALLLLAACQRTPQEQQIHDIKAQADERADAVEQAADGRADPMDAQAKALREQAKQVGGYDGKRLEVQADALEKEADLTRAQGNDRGDAIRAEADAKAKALESR</sequence>
<proteinExistence type="predicted"/>
<gene>
    <name evidence="2" type="ORF">GCM10022281_11260</name>
</gene>
<keyword evidence="3" id="KW-1185">Reference proteome</keyword>
<dbReference type="EMBL" id="BAABBR010000001">
    <property type="protein sequence ID" value="GAA4033224.1"/>
    <property type="molecule type" value="Genomic_DNA"/>
</dbReference>
<dbReference type="Proteomes" id="UP001424459">
    <property type="component" value="Unassembled WGS sequence"/>
</dbReference>
<feature type="region of interest" description="Disordered" evidence="1">
    <location>
        <begin position="34"/>
        <end position="61"/>
    </location>
</feature>
<reference evidence="3" key="1">
    <citation type="journal article" date="2019" name="Int. J. Syst. Evol. Microbiol.">
        <title>The Global Catalogue of Microorganisms (GCM) 10K type strain sequencing project: providing services to taxonomists for standard genome sequencing and annotation.</title>
        <authorList>
            <consortium name="The Broad Institute Genomics Platform"/>
            <consortium name="The Broad Institute Genome Sequencing Center for Infectious Disease"/>
            <person name="Wu L."/>
            <person name="Ma J."/>
        </authorList>
    </citation>
    <scope>NUCLEOTIDE SEQUENCE [LARGE SCALE GENOMIC DNA]</scope>
    <source>
        <strain evidence="3">JCM 17564</strain>
    </source>
</reference>